<dbReference type="EMBL" id="MHTB01000054">
    <property type="protein sequence ID" value="OHA54251.1"/>
    <property type="molecule type" value="Genomic_DNA"/>
</dbReference>
<sequence length="360" mass="39629">MTEPSVKPQTDSELSFLNLPDGFVIQIFASKLAPSLLSKPGPGVGPRLMTVVGEAVYVAVPGQGKILVLKDTNGDGRADWQQEFFSGLKRPHNIVQYDGWYYIAAEDQILRVQDRDNDLKAEAETVEKLVSLPTGGHWTRTVKIINRQLYIAVGSSCNVCNETDKQRAAITRCDLNGKNCTVFASGLRNTVDFVEHQGAIYGTDNGRDQLGNTLPPEEINKLVAGGNYGWPICYGQQLHDTNFDKNVYIRDPCADTIAPAVELPAHNAPLGLAFYQGEEFPPDYQGDLFVAAHGSWNRQPPDGYKVFRIDWQTKKVSDFITGWLSGTTVRGRPVGVVNYQGGLLVSDDAGGIIYFVRYSP</sequence>
<dbReference type="Proteomes" id="UP000178936">
    <property type="component" value="Unassembled WGS sequence"/>
</dbReference>
<evidence type="ECO:0000313" key="3">
    <source>
        <dbReference type="Proteomes" id="UP000178936"/>
    </source>
</evidence>
<accession>A0A1G2Q326</accession>
<dbReference type="SUPFAM" id="SSF50952">
    <property type="entry name" value="Soluble quinoprotein glucose dehydrogenase"/>
    <property type="match status" value="1"/>
</dbReference>
<proteinExistence type="predicted"/>
<protein>
    <recommendedName>
        <fullName evidence="1">Pyrroloquinoline quinone-dependent pyranose dehydrogenase beta-propeller domain-containing protein</fullName>
    </recommendedName>
</protein>
<dbReference type="InterPro" id="IPR054539">
    <property type="entry name" value="Beta-prop_PDH"/>
</dbReference>
<dbReference type="Gene3D" id="2.120.10.30">
    <property type="entry name" value="TolB, C-terminal domain"/>
    <property type="match status" value="1"/>
</dbReference>
<dbReference type="Pfam" id="PF22807">
    <property type="entry name" value="TrAA12"/>
    <property type="match status" value="1"/>
</dbReference>
<evidence type="ECO:0000259" key="1">
    <source>
        <dbReference type="Pfam" id="PF22807"/>
    </source>
</evidence>
<gene>
    <name evidence="2" type="ORF">A2226_00800</name>
</gene>
<dbReference type="PANTHER" id="PTHR33546">
    <property type="entry name" value="LARGE, MULTIFUNCTIONAL SECRETED PROTEIN-RELATED"/>
    <property type="match status" value="1"/>
</dbReference>
<feature type="domain" description="Pyrroloquinoline quinone-dependent pyranose dehydrogenase beta-propeller" evidence="1">
    <location>
        <begin position="125"/>
        <end position="315"/>
    </location>
</feature>
<dbReference type="InterPro" id="IPR011042">
    <property type="entry name" value="6-blade_b-propeller_TolB-like"/>
</dbReference>
<name>A0A1G2Q326_9BACT</name>
<dbReference type="AlphaFoldDB" id="A0A1G2Q326"/>
<reference evidence="2 3" key="1">
    <citation type="journal article" date="2016" name="Nat. Commun.">
        <title>Thousands of microbial genomes shed light on interconnected biogeochemical processes in an aquifer system.</title>
        <authorList>
            <person name="Anantharaman K."/>
            <person name="Brown C.T."/>
            <person name="Hug L.A."/>
            <person name="Sharon I."/>
            <person name="Castelle C.J."/>
            <person name="Probst A.J."/>
            <person name="Thomas B.C."/>
            <person name="Singh A."/>
            <person name="Wilkins M.J."/>
            <person name="Karaoz U."/>
            <person name="Brodie E.L."/>
            <person name="Williams K.H."/>
            <person name="Hubbard S.S."/>
            <person name="Banfield J.F."/>
        </authorList>
    </citation>
    <scope>NUCLEOTIDE SEQUENCE [LARGE SCALE GENOMIC DNA]</scope>
</reference>
<comment type="caution">
    <text evidence="2">The sequence shown here is derived from an EMBL/GenBank/DDBJ whole genome shotgun (WGS) entry which is preliminary data.</text>
</comment>
<organism evidence="2 3">
    <name type="scientific">Candidatus Veblenbacteria bacterium RIFOXYA2_FULL_43_9</name>
    <dbReference type="NCBI Taxonomy" id="1802425"/>
    <lineage>
        <taxon>Bacteria</taxon>
        <taxon>Candidatus Vebleniibacteriota</taxon>
    </lineage>
</organism>
<evidence type="ECO:0000313" key="2">
    <source>
        <dbReference type="EMBL" id="OHA54251.1"/>
    </source>
</evidence>
<dbReference type="InterPro" id="IPR011041">
    <property type="entry name" value="Quinoprot_gluc/sorb_DH_b-prop"/>
</dbReference>
<dbReference type="PANTHER" id="PTHR33546:SF1">
    <property type="entry name" value="LARGE, MULTIFUNCTIONAL SECRETED PROTEIN"/>
    <property type="match status" value="1"/>
</dbReference>